<accession>A0A1I0EBQ3</accession>
<dbReference type="RefSeq" id="WP_092362003.1">
    <property type="nucleotide sequence ID" value="NZ_CABJCG010000025.1"/>
</dbReference>
<gene>
    <name evidence="1" type="ORF">SAMN05216313_10617</name>
</gene>
<dbReference type="AlphaFoldDB" id="A0A1I0EBQ3"/>
<reference evidence="2" key="1">
    <citation type="submission" date="2016-10" db="EMBL/GenBank/DDBJ databases">
        <authorList>
            <person name="Varghese N."/>
            <person name="Submissions S."/>
        </authorList>
    </citation>
    <scope>NUCLEOTIDE SEQUENCE [LARGE SCALE GENOMIC DNA]</scope>
    <source>
        <strain evidence="2">NLAE-zl-G277</strain>
    </source>
</reference>
<evidence type="ECO:0000313" key="1">
    <source>
        <dbReference type="EMBL" id="SET42170.1"/>
    </source>
</evidence>
<evidence type="ECO:0000313" key="2">
    <source>
        <dbReference type="Proteomes" id="UP000198508"/>
    </source>
</evidence>
<dbReference type="Proteomes" id="UP000198508">
    <property type="component" value="Unassembled WGS sequence"/>
</dbReference>
<dbReference type="EMBL" id="FOIM01000006">
    <property type="protein sequence ID" value="SET42170.1"/>
    <property type="molecule type" value="Genomic_DNA"/>
</dbReference>
<name>A0A1I0EBQ3_9FIRM</name>
<dbReference type="GeneID" id="93280442"/>
<sequence>MNKILEQLEQEEIMDYKKELKQYLDEIPDQYFYEFFHIRSMTDPVYDGISRDLMSRGYYALLARFSEFHKDLKRFLHEYN</sequence>
<organism evidence="1 2">
    <name type="scientific">Enterocloster lavalensis</name>
    <dbReference type="NCBI Taxonomy" id="460384"/>
    <lineage>
        <taxon>Bacteria</taxon>
        <taxon>Bacillati</taxon>
        <taxon>Bacillota</taxon>
        <taxon>Clostridia</taxon>
        <taxon>Lachnospirales</taxon>
        <taxon>Lachnospiraceae</taxon>
        <taxon>Enterocloster</taxon>
    </lineage>
</organism>
<protein>
    <submittedName>
        <fullName evidence="1">Uncharacterized protein</fullName>
    </submittedName>
</protein>
<dbReference type="STRING" id="460384.SAMN05216313_10617"/>
<proteinExistence type="predicted"/>
<keyword evidence="2" id="KW-1185">Reference proteome</keyword>